<keyword evidence="3" id="KW-1185">Reference proteome</keyword>
<evidence type="ECO:0000313" key="3">
    <source>
        <dbReference type="Proteomes" id="UP000031535"/>
    </source>
</evidence>
<evidence type="ECO:0000256" key="1">
    <source>
        <dbReference type="NCBIfam" id="TIGR03369"/>
    </source>
</evidence>
<gene>
    <name evidence="2" type="ORF">UCMB321_1017</name>
</gene>
<dbReference type="NCBIfam" id="TIGR03369">
    <property type="entry name" value="cellulose_bcsE"/>
    <property type="match status" value="1"/>
</dbReference>
<organism evidence="2 3">
    <name type="scientific">Pseudomonas batumici</name>
    <dbReference type="NCBI Taxonomy" id="226910"/>
    <lineage>
        <taxon>Bacteria</taxon>
        <taxon>Pseudomonadati</taxon>
        <taxon>Pseudomonadota</taxon>
        <taxon>Gammaproteobacteria</taxon>
        <taxon>Pseudomonadales</taxon>
        <taxon>Pseudomonadaceae</taxon>
        <taxon>Pseudomonas</taxon>
    </lineage>
</organism>
<evidence type="ECO:0000313" key="2">
    <source>
        <dbReference type="EMBL" id="KIH85229.1"/>
    </source>
</evidence>
<protein>
    <recommendedName>
        <fullName evidence="1">Cellulose biosynthesis protein BcsE</fullName>
    </recommendedName>
</protein>
<dbReference type="AlphaFoldDB" id="A0A0C2EGS9"/>
<dbReference type="Proteomes" id="UP000031535">
    <property type="component" value="Unassembled WGS sequence"/>
</dbReference>
<proteinExistence type="predicted"/>
<sequence>MPIALYLVLREENLSQVTLAIRHLHDEQILLDNGGLYWVAVDQASDSAALAVQCLAAMPANARATLVCCEHSSQELASKLAADTGPGLLKLFDINKADIGLTLKSLVGELTRTAPAADSTLVLMLPDSAWQSDVAPQLQQCCLSLRQWLRARQCSLLVISHGQASQLHDRLLRLNDTLSGLAQLYRRDGGICYQLHYWRSELGVCSGQEFELELGEGGFALSVNEQANEQLSHTDDQRIYLTQRPVLEGSPPLSDQWRLFESREDLLQQASRARAASIIVAIDSNRDVEALARQIHALRERCGIALKIIVREMEPCLRYRDERLLVSCGANITVPYGTTLAHFFSIIDSVQGQTWRRSRITDFQLIFERLRPPAERGLLAPREFIRTLERVYSGASGEVSHQLLKLMPRGGLAIEQYLNQIGLRRFGDVACVVNGAFYLFLFACRADGLEPALGNICRLSWRDLFSDFQAFPGLEALPREDFLAETSLPPTFILAEERTAGSSAGAAGHGAYSPQRTTLPITDLCS</sequence>
<comment type="caution">
    <text evidence="2">The sequence shown here is derived from an EMBL/GenBank/DDBJ whole genome shotgun (WGS) entry which is preliminary data.</text>
</comment>
<dbReference type="Pfam" id="PF10995">
    <property type="entry name" value="CBP_BcsE"/>
    <property type="match status" value="1"/>
</dbReference>
<name>A0A0C2EGS9_9PSED</name>
<dbReference type="STRING" id="226910.UCMB321_1017"/>
<dbReference type="InterPro" id="IPR017745">
    <property type="entry name" value="BcsE"/>
</dbReference>
<accession>A0A0C2EGS9</accession>
<reference evidence="2 3" key="1">
    <citation type="submission" date="2015-01" db="EMBL/GenBank/DDBJ databases">
        <title>Complete genome of Pseudomonas batumici UCM B-321 producer of the batumin antibiotic with strong antistaphilococcal and potential anticancer activity.</title>
        <authorList>
            <person name="Klochko V.V."/>
            <person name="Zelena L.B."/>
            <person name="Elena K.A."/>
            <person name="Reva O.N."/>
        </authorList>
    </citation>
    <scope>NUCLEOTIDE SEQUENCE [LARGE SCALE GENOMIC DNA]</scope>
    <source>
        <strain evidence="2 3">UCM B-321</strain>
    </source>
</reference>
<dbReference type="EMBL" id="JXDG01000010">
    <property type="protein sequence ID" value="KIH85229.1"/>
    <property type="molecule type" value="Genomic_DNA"/>
</dbReference>
<dbReference type="PATRIC" id="fig|226910.6.peg.1010"/>
<dbReference type="GO" id="GO:0035438">
    <property type="term" value="F:cyclic-di-GMP binding"/>
    <property type="evidence" value="ECO:0007669"/>
    <property type="project" value="InterPro"/>
</dbReference>